<dbReference type="Proteomes" id="UP000002668">
    <property type="component" value="Genome"/>
</dbReference>
<protein>
    <submittedName>
        <fullName evidence="2">Uncharacterized protein</fullName>
    </submittedName>
</protein>
<evidence type="ECO:0000313" key="2">
    <source>
        <dbReference type="EMBL" id="CBX90176.1"/>
    </source>
</evidence>
<evidence type="ECO:0000256" key="1">
    <source>
        <dbReference type="SAM" id="MobiDB-lite"/>
    </source>
</evidence>
<dbReference type="OrthoDB" id="3800245at2759"/>
<dbReference type="VEuPathDB" id="FungiDB:LEMA_P063020.1"/>
<dbReference type="eggNOG" id="ENOG502RH9N">
    <property type="taxonomic scope" value="Eukaryota"/>
</dbReference>
<organism evidence="2 3">
    <name type="scientific">Leptosphaeria maculans (strain JN3 / isolate v23.1.3 / race Av1-4-5-6-7-8)</name>
    <name type="common">Blackleg fungus</name>
    <name type="synonym">Phoma lingam</name>
    <dbReference type="NCBI Taxonomy" id="985895"/>
    <lineage>
        <taxon>Eukaryota</taxon>
        <taxon>Fungi</taxon>
        <taxon>Dikarya</taxon>
        <taxon>Ascomycota</taxon>
        <taxon>Pezizomycotina</taxon>
        <taxon>Dothideomycetes</taxon>
        <taxon>Pleosporomycetidae</taxon>
        <taxon>Pleosporales</taxon>
        <taxon>Pleosporineae</taxon>
        <taxon>Leptosphaeriaceae</taxon>
        <taxon>Plenodomus</taxon>
        <taxon>Plenodomus lingam/Leptosphaeria maculans species complex</taxon>
    </lineage>
</organism>
<dbReference type="InParanoid" id="E4ZFV6"/>
<feature type="region of interest" description="Disordered" evidence="1">
    <location>
        <begin position="192"/>
        <end position="370"/>
    </location>
</feature>
<dbReference type="HOGENOM" id="CLU_557846_0_0_1"/>
<gene>
    <name evidence="2" type="ORF">LEMA_P063020.1</name>
</gene>
<dbReference type="AlphaFoldDB" id="E4ZFV6"/>
<keyword evidence="3" id="KW-1185">Reference proteome</keyword>
<feature type="region of interest" description="Disordered" evidence="1">
    <location>
        <begin position="405"/>
        <end position="431"/>
    </location>
</feature>
<dbReference type="OMA" id="NHRRAND"/>
<feature type="region of interest" description="Disordered" evidence="1">
    <location>
        <begin position="16"/>
        <end position="55"/>
    </location>
</feature>
<feature type="compositionally biased region" description="Low complexity" evidence="1">
    <location>
        <begin position="224"/>
        <end position="237"/>
    </location>
</feature>
<feature type="compositionally biased region" description="Polar residues" evidence="1">
    <location>
        <begin position="300"/>
        <end position="324"/>
    </location>
</feature>
<reference evidence="3" key="1">
    <citation type="journal article" date="2011" name="Nat. Commun.">
        <title>Effector diversification within compartments of the Leptosphaeria maculans genome affected by Repeat-Induced Point mutations.</title>
        <authorList>
            <person name="Rouxel T."/>
            <person name="Grandaubert J."/>
            <person name="Hane J.K."/>
            <person name="Hoede C."/>
            <person name="van de Wouw A.P."/>
            <person name="Couloux A."/>
            <person name="Dominguez V."/>
            <person name="Anthouard V."/>
            <person name="Bally P."/>
            <person name="Bourras S."/>
            <person name="Cozijnsen A.J."/>
            <person name="Ciuffetti L.M."/>
            <person name="Degrave A."/>
            <person name="Dilmaghani A."/>
            <person name="Duret L."/>
            <person name="Fudal I."/>
            <person name="Goodwin S.B."/>
            <person name="Gout L."/>
            <person name="Glaser N."/>
            <person name="Linglin J."/>
            <person name="Kema G.H.J."/>
            <person name="Lapalu N."/>
            <person name="Lawrence C.B."/>
            <person name="May K."/>
            <person name="Meyer M."/>
            <person name="Ollivier B."/>
            <person name="Poulain J."/>
            <person name="Schoch C.L."/>
            <person name="Simon A."/>
            <person name="Spatafora J.W."/>
            <person name="Stachowiak A."/>
            <person name="Turgeon B.G."/>
            <person name="Tyler B.M."/>
            <person name="Vincent D."/>
            <person name="Weissenbach J."/>
            <person name="Amselem J."/>
            <person name="Quesneville H."/>
            <person name="Oliver R.P."/>
            <person name="Wincker P."/>
            <person name="Balesdent M.-H."/>
            <person name="Howlett B.J."/>
        </authorList>
    </citation>
    <scope>NUCLEOTIDE SEQUENCE [LARGE SCALE GENOMIC DNA]</scope>
    <source>
        <strain evidence="3">JN3 / isolate v23.1.3 / race Av1-4-5-6-7-8</strain>
    </source>
</reference>
<feature type="region of interest" description="Disordered" evidence="1">
    <location>
        <begin position="126"/>
        <end position="154"/>
    </location>
</feature>
<accession>E4ZFV6</accession>
<evidence type="ECO:0000313" key="3">
    <source>
        <dbReference type="Proteomes" id="UP000002668"/>
    </source>
</evidence>
<proteinExistence type="predicted"/>
<dbReference type="EMBL" id="FP929064">
    <property type="protein sequence ID" value="CBX90176.1"/>
    <property type="molecule type" value="Genomic_DNA"/>
</dbReference>
<name>E4ZFV6_LEPMJ</name>
<sequence>MANRLEVSNPFTRYENRMRRNTRNSKWVDAKTPRPIPRQRAGPNHDVQQIKKPEIQDIHVPLKVAVINDYEPGQSPDECSSLMSSVPPVKDSSVEAISPLSNSDNRKQAQFASSLYAADYTHSQETRHGSYVHIPTDTKTPDPKPKNPWQKGSATQLEGNANQQIPAKQTSALQKRGQESDWWHMAKDIYKTGPQGEGQKAWKAYQQARKNKPVHAERRKNEFSPSTTQTSTSQGSSRIPLNGRYIQSTLPRFPRKEPEPPFPSYKHPFGPDSPIHRILDISKALPPVRQLHPPPKPRRQNSSCVSKKSQLGHTSHPSSLTACNPSSKSPTPPTKDPWWCPRADKQTAKAQAALKAKISRPGPVVLSDDERSTHTCTTAVSAATASSQLTKHTHIQDFAYAKPAPLKRSRSGTMSTMPLPTPQRRQDTPPTHWLERFAPTSATLNRSLLHRPHVRRRNSDESFACRGLQVQTLAAVELVPEVLFGRSRS</sequence>